<dbReference type="Gene3D" id="3.40.190.170">
    <property type="entry name" value="Bacterial extracellular solute-binding protein, family 7"/>
    <property type="match status" value="1"/>
</dbReference>
<organism evidence="3 4">
    <name type="scientific">Sediminicoccus rosea</name>
    <dbReference type="NCBI Taxonomy" id="1225128"/>
    <lineage>
        <taxon>Bacteria</taxon>
        <taxon>Pseudomonadati</taxon>
        <taxon>Pseudomonadota</taxon>
        <taxon>Alphaproteobacteria</taxon>
        <taxon>Acetobacterales</taxon>
        <taxon>Roseomonadaceae</taxon>
        <taxon>Sediminicoccus</taxon>
    </lineage>
</organism>
<dbReference type="RefSeq" id="WP_318648845.1">
    <property type="nucleotide sequence ID" value="NZ_CP137852.1"/>
</dbReference>
<feature type="chain" id="PRO_5045427431" evidence="2">
    <location>
        <begin position="29"/>
        <end position="351"/>
    </location>
</feature>
<evidence type="ECO:0000256" key="1">
    <source>
        <dbReference type="ARBA" id="ARBA00022729"/>
    </source>
</evidence>
<protein>
    <submittedName>
        <fullName evidence="3">TRAP transporter substrate-binding protein</fullName>
    </submittedName>
</protein>
<dbReference type="Proteomes" id="UP001305521">
    <property type="component" value="Chromosome"/>
</dbReference>
<evidence type="ECO:0000313" key="4">
    <source>
        <dbReference type="Proteomes" id="UP001305521"/>
    </source>
</evidence>
<dbReference type="PANTHER" id="PTHR33376:SF15">
    <property type="entry name" value="BLL6794 PROTEIN"/>
    <property type="match status" value="1"/>
</dbReference>
<dbReference type="PANTHER" id="PTHR33376">
    <property type="match status" value="1"/>
</dbReference>
<dbReference type="InterPro" id="IPR038404">
    <property type="entry name" value="TRAP_DctP_sf"/>
</dbReference>
<name>A0ABZ0PHM1_9PROT</name>
<gene>
    <name evidence="3" type="ORF">R9Z33_22660</name>
</gene>
<dbReference type="NCBIfam" id="NF037995">
    <property type="entry name" value="TRAP_S1"/>
    <property type="match status" value="1"/>
</dbReference>
<dbReference type="CDD" id="cd13665">
    <property type="entry name" value="PBP2_TRAP_Dctp3_4"/>
    <property type="match status" value="1"/>
</dbReference>
<keyword evidence="1 2" id="KW-0732">Signal</keyword>
<sequence>MQRRDLMSAGLALGAFATPLAAPLVARAQQTFTLRLHSFSSPTALDHTIHLDRWAERVNQQSQGRIIIQSFPAMQLGGQPRDLPQQLEDGVVDIIWTVPGFTPGRFMGTEGLEMPFMNTGRSATMSQAAFEYVSQNLADTEYRGIKIISIHSTDRALIHTSRRPVRTLEDFRGLRLRVAGRFIGEAVTAMGATPVGIPLGGVYEAASRNQVDGFLINWAITQPFRLFEVSKYHSEPPGVGLFQGMLLTLMNQRSYMRLPPELRAVIDANSGAALSKQLGEAWDTQTQPAIDAARNAGNEIIEISPAEMARWRTAVAPAYEAWMGEMTRRNRNGRQLFETIQTITARYGRPA</sequence>
<keyword evidence="4" id="KW-1185">Reference proteome</keyword>
<dbReference type="EMBL" id="CP137852">
    <property type="protein sequence ID" value="WPB84882.1"/>
    <property type="molecule type" value="Genomic_DNA"/>
</dbReference>
<proteinExistence type="predicted"/>
<accession>A0ABZ0PHM1</accession>
<evidence type="ECO:0000256" key="2">
    <source>
        <dbReference type="SAM" id="SignalP"/>
    </source>
</evidence>
<evidence type="ECO:0000313" key="3">
    <source>
        <dbReference type="EMBL" id="WPB84882.1"/>
    </source>
</evidence>
<dbReference type="InterPro" id="IPR018389">
    <property type="entry name" value="DctP_fam"/>
</dbReference>
<feature type="signal peptide" evidence="2">
    <location>
        <begin position="1"/>
        <end position="28"/>
    </location>
</feature>
<dbReference type="Pfam" id="PF03480">
    <property type="entry name" value="DctP"/>
    <property type="match status" value="1"/>
</dbReference>
<reference evidence="3 4" key="1">
    <citation type="submission" date="2023-11" db="EMBL/GenBank/DDBJ databases">
        <title>Arctic aerobic anoxygenic photoheterotroph Sediminicoccus rosea KRV36 adapts its photosynthesis to long days of polar summer.</title>
        <authorList>
            <person name="Tomasch J."/>
            <person name="Kopejtka K."/>
            <person name="Bily T."/>
            <person name="Gardiner A.T."/>
            <person name="Gardian Z."/>
            <person name="Shivaramu S."/>
            <person name="Koblizek M."/>
            <person name="Engelhardt F."/>
            <person name="Kaftan D."/>
        </authorList>
    </citation>
    <scope>NUCLEOTIDE SEQUENCE [LARGE SCALE GENOMIC DNA]</scope>
    <source>
        <strain evidence="3 4">R-30</strain>
    </source>
</reference>